<gene>
    <name evidence="1" type="ORF">THMIRHAS_24240</name>
</gene>
<reference evidence="2" key="1">
    <citation type="submission" date="2019-11" db="EMBL/GenBank/DDBJ databases">
        <title>Isolation and characterization of two novel species in the genus Thiomicrorhabdus.</title>
        <authorList>
            <person name="Mochizuki J."/>
            <person name="Kojima H."/>
            <person name="Fukui M."/>
        </authorList>
    </citation>
    <scope>NUCLEOTIDE SEQUENCE [LARGE SCALE GENOMIC DNA]</scope>
    <source>
        <strain evidence="2">aks77</strain>
    </source>
</reference>
<proteinExistence type="predicted"/>
<dbReference type="RefSeq" id="WP_173274129.1">
    <property type="nucleotide sequence ID" value="NZ_AP021889.1"/>
</dbReference>
<organism evidence="1 2">
    <name type="scientific">Thiosulfatimonas sediminis</name>
    <dbReference type="NCBI Taxonomy" id="2675054"/>
    <lineage>
        <taxon>Bacteria</taxon>
        <taxon>Pseudomonadati</taxon>
        <taxon>Pseudomonadota</taxon>
        <taxon>Gammaproteobacteria</taxon>
        <taxon>Thiotrichales</taxon>
        <taxon>Piscirickettsiaceae</taxon>
        <taxon>Thiosulfatimonas</taxon>
    </lineage>
</organism>
<protein>
    <submittedName>
        <fullName evidence="1">Uncharacterized protein</fullName>
    </submittedName>
</protein>
<evidence type="ECO:0000313" key="2">
    <source>
        <dbReference type="Proteomes" id="UP000501726"/>
    </source>
</evidence>
<name>A0A6F8PY51_9GAMM</name>
<dbReference type="EMBL" id="AP021889">
    <property type="protein sequence ID" value="BBP47051.1"/>
    <property type="molecule type" value="Genomic_DNA"/>
</dbReference>
<dbReference type="KEGG" id="tse:THMIRHAS_24240"/>
<accession>A0A6F8PY51</accession>
<keyword evidence="2" id="KW-1185">Reference proteome</keyword>
<evidence type="ECO:0000313" key="1">
    <source>
        <dbReference type="EMBL" id="BBP47051.1"/>
    </source>
</evidence>
<dbReference type="AlphaFoldDB" id="A0A6F8PY51"/>
<dbReference type="Proteomes" id="UP000501726">
    <property type="component" value="Chromosome"/>
</dbReference>
<sequence length="92" mass="10775">MNKQAYKQRLEALLLDLYRKKAEQKATTERFQIEGFMEAGLLSEVVSNADLQELIDNTHFKVFGISYNARNLSDREWIDIPAYIREKVIKPI</sequence>